<gene>
    <name evidence="7" type="ORF">AB1Y20_002987</name>
</gene>
<dbReference type="SUPFAM" id="SSF50891">
    <property type="entry name" value="Cyclophilin-like"/>
    <property type="match status" value="1"/>
</dbReference>
<dbReference type="InterPro" id="IPR029000">
    <property type="entry name" value="Cyclophilin-like_dom_sf"/>
</dbReference>
<feature type="region of interest" description="Disordered" evidence="4">
    <location>
        <begin position="249"/>
        <end position="275"/>
    </location>
</feature>
<evidence type="ECO:0000313" key="7">
    <source>
        <dbReference type="EMBL" id="KAL1518700.1"/>
    </source>
</evidence>
<keyword evidence="3" id="KW-0413">Isomerase</keyword>
<dbReference type="EC" id="5.2.1.8" evidence="3"/>
<dbReference type="Proteomes" id="UP001515480">
    <property type="component" value="Unassembled WGS sequence"/>
</dbReference>
<evidence type="ECO:0000256" key="5">
    <source>
        <dbReference type="SAM" id="Phobius"/>
    </source>
</evidence>
<evidence type="ECO:0000256" key="1">
    <source>
        <dbReference type="ARBA" id="ARBA00004123"/>
    </source>
</evidence>
<keyword evidence="5" id="KW-0472">Membrane</keyword>
<dbReference type="PROSITE" id="PS51257">
    <property type="entry name" value="PROKAR_LIPOPROTEIN"/>
    <property type="match status" value="1"/>
</dbReference>
<dbReference type="Pfam" id="PF00160">
    <property type="entry name" value="Pro_isomerase"/>
    <property type="match status" value="1"/>
</dbReference>
<feature type="chain" id="PRO_5044045815" description="Peptidyl-prolyl cis-trans isomerase" evidence="3">
    <location>
        <begin position="20"/>
        <end position="275"/>
    </location>
</feature>
<feature type="transmembrane region" description="Helical" evidence="5">
    <location>
        <begin position="212"/>
        <end position="232"/>
    </location>
</feature>
<keyword evidence="5" id="KW-1133">Transmembrane helix</keyword>
<proteinExistence type="inferred from homology"/>
<dbReference type="EMBL" id="JBGBPQ010000010">
    <property type="protein sequence ID" value="KAL1518700.1"/>
    <property type="molecule type" value="Genomic_DNA"/>
</dbReference>
<organism evidence="7 8">
    <name type="scientific">Prymnesium parvum</name>
    <name type="common">Toxic golden alga</name>
    <dbReference type="NCBI Taxonomy" id="97485"/>
    <lineage>
        <taxon>Eukaryota</taxon>
        <taxon>Haptista</taxon>
        <taxon>Haptophyta</taxon>
        <taxon>Prymnesiophyceae</taxon>
        <taxon>Prymnesiales</taxon>
        <taxon>Prymnesiaceae</taxon>
        <taxon>Prymnesium</taxon>
    </lineage>
</organism>
<dbReference type="PANTHER" id="PTHR45625">
    <property type="entry name" value="PEPTIDYL-PROLYL CIS-TRANS ISOMERASE-RELATED"/>
    <property type="match status" value="1"/>
</dbReference>
<feature type="domain" description="PPIase cyclophilin-type" evidence="6">
    <location>
        <begin position="25"/>
        <end position="159"/>
    </location>
</feature>
<dbReference type="InterPro" id="IPR044666">
    <property type="entry name" value="Cyclophilin_A-like"/>
</dbReference>
<evidence type="ECO:0000256" key="2">
    <source>
        <dbReference type="ARBA" id="ARBA00023242"/>
    </source>
</evidence>
<comment type="similarity">
    <text evidence="3">Belongs to the cyclophilin-type PPIase family.</text>
</comment>
<comment type="catalytic activity">
    <reaction evidence="3">
        <text>[protein]-peptidylproline (omega=180) = [protein]-peptidylproline (omega=0)</text>
        <dbReference type="Rhea" id="RHEA:16237"/>
        <dbReference type="Rhea" id="RHEA-COMP:10747"/>
        <dbReference type="Rhea" id="RHEA-COMP:10748"/>
        <dbReference type="ChEBI" id="CHEBI:83833"/>
        <dbReference type="ChEBI" id="CHEBI:83834"/>
        <dbReference type="EC" id="5.2.1.8"/>
    </reaction>
</comment>
<dbReference type="InterPro" id="IPR002130">
    <property type="entry name" value="Cyclophilin-type_PPIase_dom"/>
</dbReference>
<accession>A0AB34J9J4</accession>
<feature type="signal peptide" evidence="3">
    <location>
        <begin position="1"/>
        <end position="19"/>
    </location>
</feature>
<dbReference type="GO" id="GO:0071013">
    <property type="term" value="C:catalytic step 2 spliceosome"/>
    <property type="evidence" value="ECO:0007669"/>
    <property type="project" value="TreeGrafter"/>
</dbReference>
<keyword evidence="2" id="KW-0539">Nucleus</keyword>
<feature type="compositionally biased region" description="Acidic residues" evidence="4">
    <location>
        <begin position="256"/>
        <end position="265"/>
    </location>
</feature>
<comment type="function">
    <text evidence="3">PPIases accelerate the folding of proteins. It catalyzes the cis-trans isomerization of proline imidic peptide bonds in oligopeptides.</text>
</comment>
<name>A0AB34J9J4_PRYPA</name>
<comment type="subcellular location">
    <subcellularLocation>
        <location evidence="1">Nucleus</location>
    </subcellularLocation>
</comment>
<evidence type="ECO:0000256" key="4">
    <source>
        <dbReference type="SAM" id="MobiDB-lite"/>
    </source>
</evidence>
<evidence type="ECO:0000259" key="6">
    <source>
        <dbReference type="PROSITE" id="PS50072"/>
    </source>
</evidence>
<keyword evidence="3" id="KW-0697">Rotamase</keyword>
<protein>
    <recommendedName>
        <fullName evidence="3">Peptidyl-prolyl cis-trans isomerase</fullName>
        <shortName evidence="3">PPIase</shortName>
        <ecNumber evidence="3">5.2.1.8</ecNumber>
    </recommendedName>
</protein>
<dbReference type="PRINTS" id="PR00153">
    <property type="entry name" value="CSAPPISMRASE"/>
</dbReference>
<dbReference type="AlphaFoldDB" id="A0AB34J9J4"/>
<sequence>MASRLPSLLAVALLASCHADDYTVKFIVHIDDDRDGEFFVTVRESKAPIAAQRFRELVTSGFFNGCTFFRVLPGFIVQFGLSGNSTKQREWDAKGFLRDERNIQHPDWNMRGTIAFANSGANTRGTQVFVNYDDNHQLDSKGIVPFGRVVAGLSTLSSVYAGYRERPLQSLIREKGDAYLWKEFPRLSYIRSAQQVAFMEEPFALSKNQTGMVITFSMVLGVAFCCLGLRVVQRRIQEFKGYKKTARDESFRPGFEDDDDEEEPQMETSEAKPLR</sequence>
<dbReference type="GO" id="GO:0003755">
    <property type="term" value="F:peptidyl-prolyl cis-trans isomerase activity"/>
    <property type="evidence" value="ECO:0007669"/>
    <property type="project" value="UniProtKB-UniRule"/>
</dbReference>
<evidence type="ECO:0000313" key="8">
    <source>
        <dbReference type="Proteomes" id="UP001515480"/>
    </source>
</evidence>
<keyword evidence="3" id="KW-0732">Signal</keyword>
<evidence type="ECO:0000256" key="3">
    <source>
        <dbReference type="RuleBase" id="RU363019"/>
    </source>
</evidence>
<keyword evidence="8" id="KW-1185">Reference proteome</keyword>
<keyword evidence="5" id="KW-0812">Transmembrane</keyword>
<reference evidence="7 8" key="1">
    <citation type="journal article" date="2024" name="Science">
        <title>Giant polyketide synthase enzymes in the biosynthesis of giant marine polyether toxins.</title>
        <authorList>
            <person name="Fallon T.R."/>
            <person name="Shende V.V."/>
            <person name="Wierzbicki I.H."/>
            <person name="Pendleton A.L."/>
            <person name="Watervoot N.F."/>
            <person name="Auber R.P."/>
            <person name="Gonzalez D.J."/>
            <person name="Wisecaver J.H."/>
            <person name="Moore B.S."/>
        </authorList>
    </citation>
    <scope>NUCLEOTIDE SEQUENCE [LARGE SCALE GENOMIC DNA]</scope>
    <source>
        <strain evidence="7 8">12B1</strain>
    </source>
</reference>
<comment type="caution">
    <text evidence="7">The sequence shown here is derived from an EMBL/GenBank/DDBJ whole genome shotgun (WGS) entry which is preliminary data.</text>
</comment>
<dbReference type="Gene3D" id="2.40.100.10">
    <property type="entry name" value="Cyclophilin-like"/>
    <property type="match status" value="1"/>
</dbReference>
<dbReference type="PANTHER" id="PTHR45625:SF6">
    <property type="entry name" value="SPLICEOSOME-ASSOCIATED PROTEIN CWC27 HOMOLOG"/>
    <property type="match status" value="1"/>
</dbReference>
<dbReference type="PROSITE" id="PS50072">
    <property type="entry name" value="CSA_PPIASE_2"/>
    <property type="match status" value="1"/>
</dbReference>